<dbReference type="Gene3D" id="3.10.100.10">
    <property type="entry name" value="Mannose-Binding Protein A, subunit A"/>
    <property type="match status" value="4"/>
</dbReference>
<dbReference type="SMART" id="SM00321">
    <property type="entry name" value="WSC"/>
    <property type="match status" value="1"/>
</dbReference>
<feature type="domain" description="C-type lectin" evidence="4">
    <location>
        <begin position="1114"/>
        <end position="1233"/>
    </location>
</feature>
<dbReference type="PROSITE" id="PS50041">
    <property type="entry name" value="C_TYPE_LECTIN_2"/>
    <property type="match status" value="2"/>
</dbReference>
<sequence>MHLSFQITVVDCGNIPLTSEMITFYNSTIFGSDVRYVCPSGYTRINGMNTVVYTCESSGQWNSTDMEDLLCPRRFKTYYGCFDVSLFQATNQSFDMVFDCVNYCRNNDFSFGGMMIDKCYCKDDIALKMELNNSICDTPCSSGRFICGGQGVVSTHVTYAGCYRFAEAITLEFKADGNVLQLTCVETCRGIRKKLAIYINGRCSCKDGFNYPVATWNGCATATFNDTITTVDSAFIMTVAKTGPIYRDCDALYQAGIRRHGIYILQDGTNVSCHFKDGTICPTSWLGNGGNCYYFDITKRSPGAALQNCLEQNSFLLSIESKDENDFISEALNTFSDFEENEWLMGHYGIGVQYRMFSDGSLTLYHNHDPKISTLDRNCTVLRKKSDGEVAWTPRDCGDLHKNSICKKAEEYLGVYAIPNKTAELINVDMGIMLCVETCRVRNTSLALISQLKCWCDDILPPTTDKTGREYCYLKGQPCGSEFTADVYSVDVYPSLALSCNDLFNQGIFLSGLYMINGTSTNCQFIDNDSGDEYEDWVYVHGKNFRLIHSKVKPSQYDDTCKLYGGVPATLSTLDQYHTMLQLIKLDKLLAKSCEELEFNGVKGGTFKLIYPDGTTRKQFCNDSSCPPSWITVNDHCYKFISADDTGVNSCPRMVAYDAVVDSDAEIEDISSAIENIDFLKTTQKNWKIGLFDFADNGFYRWFNGRYVEERYSALEYLGVYAIPNKTAELINVDMGIMLCVETCRVRNTSLALISQLKCWCDDILPPTTDKTGREYCYLKGQPCGSEFTADVYSVDVYPSLALSCNDLFNQGIFLSGLYMINGTSTNCQFIDNDSGDEYEDWVYVHGKNFRLIHSKVKPSQYDDTCKLYGGVPATLSTLDQYHTMLQLIKLSKLGLNKLILVGLRDQFARGQFSWADGSLFRQLPWLFSVSNTKSTYAAIDINNGYLTNSISDNTKYAMLCMKEKDYIGCFGEEESVLDSYIVLSNYKSMTVSQCQQLCYKKDVLGDVYILVNVNNCYCIYDVTVINEQLTSVNSTFCDIPCPGNDLQKCGFLGYVRAYISDRVKAASTCLELHANGVMVKNEYTMHLQNGTLIQEQCSFSENSTGCDIGWIRFNNTCFWPEPQSKSHQKEASKICVSKNGYLATVRDSDDIAFFRTLIETTPPWENLTLWHTGISDALINGKYVLPNGLHYNTDGFAWLDSKTVTKNCGALDTSSGYLEWIDCEERLPFICQKDEYVRCELNQQLATYVTGIDSNFNIQQCVEICRTINNTVRIGLRDETCNCYNQAVYFNDRRGVCDKSCQVYSNQPCGPKMSDSETVIELGLYTSSSKNCNE</sequence>
<evidence type="ECO:0000313" key="7">
    <source>
        <dbReference type="EMBL" id="ESO91519.1"/>
    </source>
</evidence>
<feature type="domain" description="C-type lectin" evidence="4">
    <location>
        <begin position="288"/>
        <end position="397"/>
    </location>
</feature>
<protein>
    <recommendedName>
        <fullName evidence="9">C-type lectin domain-containing protein</fullName>
    </recommendedName>
</protein>
<evidence type="ECO:0000259" key="6">
    <source>
        <dbReference type="PROSITE" id="PS51212"/>
    </source>
</evidence>
<reference evidence="7 8" key="1">
    <citation type="journal article" date="2013" name="Nature">
        <title>Insights into bilaterian evolution from three spiralian genomes.</title>
        <authorList>
            <person name="Simakov O."/>
            <person name="Marletaz F."/>
            <person name="Cho S.J."/>
            <person name="Edsinger-Gonzales E."/>
            <person name="Havlak P."/>
            <person name="Hellsten U."/>
            <person name="Kuo D.H."/>
            <person name="Larsson T."/>
            <person name="Lv J."/>
            <person name="Arendt D."/>
            <person name="Savage R."/>
            <person name="Osoegawa K."/>
            <person name="de Jong P."/>
            <person name="Grimwood J."/>
            <person name="Chapman J.A."/>
            <person name="Shapiro H."/>
            <person name="Aerts A."/>
            <person name="Otillar R.P."/>
            <person name="Terry A.Y."/>
            <person name="Boore J.L."/>
            <person name="Grigoriev I.V."/>
            <person name="Lindberg D.R."/>
            <person name="Seaver E.C."/>
            <person name="Weisblat D.A."/>
            <person name="Putnam N.H."/>
            <person name="Rokhsar D.S."/>
        </authorList>
    </citation>
    <scope>NUCLEOTIDE SEQUENCE [LARGE SCALE GENOMIC DNA]</scope>
</reference>
<dbReference type="InterPro" id="IPR001304">
    <property type="entry name" value="C-type_lectin-like"/>
</dbReference>
<dbReference type="InterPro" id="IPR035976">
    <property type="entry name" value="Sushi/SCR/CCP_sf"/>
</dbReference>
<dbReference type="InterPro" id="IPR016186">
    <property type="entry name" value="C-type_lectin-like/link_sf"/>
</dbReference>
<keyword evidence="1" id="KW-0732">Signal</keyword>
<dbReference type="GeneID" id="20247817"/>
<dbReference type="EMBL" id="KB202283">
    <property type="protein sequence ID" value="ESO91519.1"/>
    <property type="molecule type" value="Genomic_DNA"/>
</dbReference>
<dbReference type="Proteomes" id="UP000030746">
    <property type="component" value="Unassembled WGS sequence"/>
</dbReference>
<dbReference type="HOGENOM" id="CLU_258792_0_0_1"/>
<dbReference type="Pfam" id="PF01822">
    <property type="entry name" value="WSC"/>
    <property type="match status" value="1"/>
</dbReference>
<dbReference type="CDD" id="cd00037">
    <property type="entry name" value="CLECT"/>
    <property type="match status" value="2"/>
</dbReference>
<evidence type="ECO:0000256" key="1">
    <source>
        <dbReference type="ARBA" id="ARBA00022729"/>
    </source>
</evidence>
<keyword evidence="8" id="KW-1185">Reference proteome</keyword>
<organism evidence="7 8">
    <name type="scientific">Lottia gigantea</name>
    <name type="common">Giant owl limpet</name>
    <dbReference type="NCBI Taxonomy" id="225164"/>
    <lineage>
        <taxon>Eukaryota</taxon>
        <taxon>Metazoa</taxon>
        <taxon>Spiralia</taxon>
        <taxon>Lophotrochozoa</taxon>
        <taxon>Mollusca</taxon>
        <taxon>Gastropoda</taxon>
        <taxon>Patellogastropoda</taxon>
        <taxon>Lottioidea</taxon>
        <taxon>Lottiidae</taxon>
        <taxon>Lottia</taxon>
    </lineage>
</organism>
<dbReference type="PANTHER" id="PTHR45710">
    <property type="entry name" value="C-TYPE LECTIN DOMAIN-CONTAINING PROTEIN 180"/>
    <property type="match status" value="1"/>
</dbReference>
<dbReference type="Pfam" id="PF00059">
    <property type="entry name" value="Lectin_C"/>
    <property type="match status" value="1"/>
</dbReference>
<name>V4BRK3_LOTGI</name>
<dbReference type="PROSITE" id="PS50923">
    <property type="entry name" value="SUSHI"/>
    <property type="match status" value="1"/>
</dbReference>
<dbReference type="OrthoDB" id="6082435at2759"/>
<dbReference type="SUPFAM" id="SSF57535">
    <property type="entry name" value="Complement control module/SCR domain"/>
    <property type="match status" value="1"/>
</dbReference>
<proteinExistence type="predicted"/>
<dbReference type="InterPro" id="IPR050828">
    <property type="entry name" value="C-type_lectin/matrix_domain"/>
</dbReference>
<dbReference type="PANTHER" id="PTHR45710:SF26">
    <property type="entry name" value="RH26557P"/>
    <property type="match status" value="1"/>
</dbReference>
<gene>
    <name evidence="7" type="ORF">LOTGIDRAFT_228874</name>
</gene>
<feature type="domain" description="Sushi" evidence="5">
    <location>
        <begin position="10"/>
        <end position="73"/>
    </location>
</feature>
<feature type="domain" description="WSC" evidence="6">
    <location>
        <begin position="964"/>
        <end position="1062"/>
    </location>
</feature>
<dbReference type="SUPFAM" id="SSF56436">
    <property type="entry name" value="C-type lectin-like"/>
    <property type="match status" value="4"/>
</dbReference>
<accession>V4BRK3</accession>
<evidence type="ECO:0008006" key="9">
    <source>
        <dbReference type="Google" id="ProtNLM"/>
    </source>
</evidence>
<dbReference type="KEGG" id="lgi:LOTGIDRAFT_228874"/>
<dbReference type="PROSITE" id="PS51212">
    <property type="entry name" value="WSC"/>
    <property type="match status" value="1"/>
</dbReference>
<keyword evidence="3" id="KW-0768">Sushi</keyword>
<feature type="disulfide bond" evidence="3">
    <location>
        <begin position="12"/>
        <end position="55"/>
    </location>
</feature>
<dbReference type="InterPro" id="IPR002889">
    <property type="entry name" value="WSC_carb-bd"/>
</dbReference>
<dbReference type="SMART" id="SM00034">
    <property type="entry name" value="CLECT"/>
    <property type="match status" value="3"/>
</dbReference>
<dbReference type="InterPro" id="IPR000436">
    <property type="entry name" value="Sushi_SCR_CCP_dom"/>
</dbReference>
<evidence type="ECO:0000256" key="3">
    <source>
        <dbReference type="PROSITE-ProRule" id="PRU00302"/>
    </source>
</evidence>
<keyword evidence="2 3" id="KW-1015">Disulfide bond</keyword>
<evidence type="ECO:0000259" key="5">
    <source>
        <dbReference type="PROSITE" id="PS50923"/>
    </source>
</evidence>
<comment type="caution">
    <text evidence="3">Lacks conserved residue(s) required for the propagation of feature annotation.</text>
</comment>
<dbReference type="InterPro" id="IPR016187">
    <property type="entry name" value="CTDL_fold"/>
</dbReference>
<evidence type="ECO:0000259" key="4">
    <source>
        <dbReference type="PROSITE" id="PS50041"/>
    </source>
</evidence>
<dbReference type="CTD" id="20247817"/>
<evidence type="ECO:0000256" key="2">
    <source>
        <dbReference type="ARBA" id="ARBA00023157"/>
    </source>
</evidence>
<dbReference type="OMA" id="FICERRP"/>
<dbReference type="RefSeq" id="XP_009058204.1">
    <property type="nucleotide sequence ID" value="XM_009059956.1"/>
</dbReference>
<dbReference type="Gene3D" id="2.10.70.10">
    <property type="entry name" value="Complement Module, domain 1"/>
    <property type="match status" value="1"/>
</dbReference>
<evidence type="ECO:0000313" key="8">
    <source>
        <dbReference type="Proteomes" id="UP000030746"/>
    </source>
</evidence>